<dbReference type="EMBL" id="BLKS01000003">
    <property type="protein sequence ID" value="GFG54927.1"/>
    <property type="molecule type" value="Genomic_DNA"/>
</dbReference>
<dbReference type="PROSITE" id="PS51257">
    <property type="entry name" value="PROKAR_LIPOPROTEIN"/>
    <property type="match status" value="1"/>
</dbReference>
<comment type="caution">
    <text evidence="2">The sequence shown here is derived from an EMBL/GenBank/DDBJ whole genome shotgun (WGS) entry which is preliminary data.</text>
</comment>
<name>A0A7I9WCC8_MYCAG</name>
<sequence>MRLAADIHPDHMKKLIRILLLSVVALLAFGALSACSSGTSTESTETTESPQASPTTTETSAAPAEATAAPFPQSAKYIADTKSAEGQPMVIGIAVDGADVAAYACNGVDDEAWFFGTQNDGKIDIKSRFRDTLTAEFNGTDVVGDVVMNGITYKFSAPSVPAPAGMYTAELEGVRASWVVRPDGSATGVQFNGGVSGRDFEQAELQQLNDQQFRNSVRNKRILQQAQQIELLANRSARSTINGHEVTPILVNGNFRL</sequence>
<reference evidence="2 3" key="1">
    <citation type="journal article" date="2019" name="Emerg. Microbes Infect.">
        <title>Comprehensive subspecies identification of 175 nontuberculous mycobacteria species based on 7547 genomic profiles.</title>
        <authorList>
            <person name="Matsumoto Y."/>
            <person name="Kinjo T."/>
            <person name="Motooka D."/>
            <person name="Nabeya D."/>
            <person name="Jung N."/>
            <person name="Uechi K."/>
            <person name="Horii T."/>
            <person name="Iida T."/>
            <person name="Fujita J."/>
            <person name="Nakamura S."/>
        </authorList>
    </citation>
    <scope>NUCLEOTIDE SEQUENCE [LARGE SCALE GENOMIC DNA]</scope>
    <source>
        <strain evidence="2 3">JCM 6377</strain>
    </source>
</reference>
<feature type="region of interest" description="Disordered" evidence="1">
    <location>
        <begin position="36"/>
        <end position="68"/>
    </location>
</feature>
<evidence type="ECO:0000313" key="3">
    <source>
        <dbReference type="Proteomes" id="UP000465302"/>
    </source>
</evidence>
<dbReference type="Proteomes" id="UP000465302">
    <property type="component" value="Unassembled WGS sequence"/>
</dbReference>
<organism evidence="2 3">
    <name type="scientific">Mycolicibacterium agri</name>
    <name type="common">Mycobacterium agri</name>
    <dbReference type="NCBI Taxonomy" id="36811"/>
    <lineage>
        <taxon>Bacteria</taxon>
        <taxon>Bacillati</taxon>
        <taxon>Actinomycetota</taxon>
        <taxon>Actinomycetes</taxon>
        <taxon>Mycobacteriales</taxon>
        <taxon>Mycobacteriaceae</taxon>
        <taxon>Mycolicibacterium</taxon>
    </lineage>
</organism>
<protein>
    <submittedName>
        <fullName evidence="2">Uncharacterized protein</fullName>
    </submittedName>
</protein>
<evidence type="ECO:0000313" key="2">
    <source>
        <dbReference type="EMBL" id="GFG54927.1"/>
    </source>
</evidence>
<proteinExistence type="predicted"/>
<accession>A0A7I9WCC8</accession>
<evidence type="ECO:0000256" key="1">
    <source>
        <dbReference type="SAM" id="MobiDB-lite"/>
    </source>
</evidence>
<gene>
    <name evidence="2" type="ORF">MAGR_63680</name>
</gene>
<dbReference type="AlphaFoldDB" id="A0A7I9WCC8"/>